<organism evidence="3 4">
    <name type="scientific">Herbidospora galbida</name>
    <dbReference type="NCBI Taxonomy" id="2575442"/>
    <lineage>
        <taxon>Bacteria</taxon>
        <taxon>Bacillati</taxon>
        <taxon>Actinomycetota</taxon>
        <taxon>Actinomycetes</taxon>
        <taxon>Streptosporangiales</taxon>
        <taxon>Streptosporangiaceae</taxon>
        <taxon>Herbidospora</taxon>
    </lineage>
</organism>
<reference evidence="3 4" key="1">
    <citation type="submission" date="2019-04" db="EMBL/GenBank/DDBJ databases">
        <title>Herbidospora sp. NEAU-GS14.nov., a novel actinomycete isolated from soil.</title>
        <authorList>
            <person name="Han L."/>
        </authorList>
    </citation>
    <scope>NUCLEOTIDE SEQUENCE [LARGE SCALE GENOMIC DNA]</scope>
    <source>
        <strain evidence="3 4">NEAU-GS14</strain>
    </source>
</reference>
<gene>
    <name evidence="3" type="ORF">FDA94_08605</name>
</gene>
<proteinExistence type="predicted"/>
<evidence type="ECO:0000259" key="1">
    <source>
        <dbReference type="Pfam" id="PF02225"/>
    </source>
</evidence>
<dbReference type="SUPFAM" id="SSF52025">
    <property type="entry name" value="PA domain"/>
    <property type="match status" value="1"/>
</dbReference>
<evidence type="ECO:0000313" key="3">
    <source>
        <dbReference type="EMBL" id="TKK89448.1"/>
    </source>
</evidence>
<evidence type="ECO:0000313" key="4">
    <source>
        <dbReference type="Proteomes" id="UP000308705"/>
    </source>
</evidence>
<dbReference type="AlphaFoldDB" id="A0A4U3MIY1"/>
<dbReference type="InterPro" id="IPR007484">
    <property type="entry name" value="Peptidase_M28"/>
</dbReference>
<evidence type="ECO:0000259" key="2">
    <source>
        <dbReference type="Pfam" id="PF04389"/>
    </source>
</evidence>
<comment type="caution">
    <text evidence="3">The sequence shown here is derived from an EMBL/GenBank/DDBJ whole genome shotgun (WGS) entry which is preliminary data.</text>
</comment>
<dbReference type="EMBL" id="SZQA01000006">
    <property type="protein sequence ID" value="TKK89448.1"/>
    <property type="molecule type" value="Genomic_DNA"/>
</dbReference>
<dbReference type="InterPro" id="IPR003137">
    <property type="entry name" value="PA_domain"/>
</dbReference>
<dbReference type="Gene3D" id="3.40.630.10">
    <property type="entry name" value="Zn peptidases"/>
    <property type="match status" value="2"/>
</dbReference>
<dbReference type="InterPro" id="IPR045175">
    <property type="entry name" value="M28_fam"/>
</dbReference>
<dbReference type="GO" id="GO:0008235">
    <property type="term" value="F:metalloexopeptidase activity"/>
    <property type="evidence" value="ECO:0007669"/>
    <property type="project" value="InterPro"/>
</dbReference>
<dbReference type="GO" id="GO:0006508">
    <property type="term" value="P:proteolysis"/>
    <property type="evidence" value="ECO:0007669"/>
    <property type="project" value="InterPro"/>
</dbReference>
<dbReference type="OrthoDB" id="345880at2"/>
<dbReference type="Proteomes" id="UP000308705">
    <property type="component" value="Unassembled WGS sequence"/>
</dbReference>
<feature type="domain" description="PA" evidence="1">
    <location>
        <begin position="105"/>
        <end position="171"/>
    </location>
</feature>
<feature type="domain" description="Peptidase M28" evidence="2">
    <location>
        <begin position="196"/>
        <end position="398"/>
    </location>
</feature>
<dbReference type="SUPFAM" id="SSF53187">
    <property type="entry name" value="Zn-dependent exopeptidases"/>
    <property type="match status" value="1"/>
</dbReference>
<dbReference type="Gene3D" id="3.50.30.30">
    <property type="match status" value="1"/>
</dbReference>
<protein>
    <submittedName>
        <fullName evidence="3">M20/M25/M40 family metallo-hydrolase</fullName>
    </submittedName>
</protein>
<dbReference type="Pfam" id="PF04389">
    <property type="entry name" value="Peptidase_M28"/>
    <property type="match status" value="1"/>
</dbReference>
<dbReference type="Pfam" id="PF02225">
    <property type="entry name" value="PA"/>
    <property type="match status" value="1"/>
</dbReference>
<dbReference type="RefSeq" id="WP_137246510.1">
    <property type="nucleotide sequence ID" value="NZ_SZQA01000006.1"/>
</dbReference>
<sequence length="410" mass="42929">MSADPGLDEAVTEPNVFAHVQVLAEIGNQHGNRAVGTAGYEASAQYVERALAAAGYQVTSQTFTLPHYREVSPAVLTTAAGPVTAATFAFSPSGRASGPAQEIGFGCSSTDWTGFRRGSIAVADRGGCSFRVKAQQAVRAGAGALIVINDKPGELRGSLGEPGLPLPVVGVAPDAEIESPVTVETNTTSATKVSRNVIAQTAQGDPDDVLILGAHLDSVEAGPGINDNGSGVGVVLEIAEQMARMRPERAVRFAFWGAEEVGLVGSSHYVKNLSPEEKAKIAGYVNLDMVATENHGNGVYDSDNAIEEAGHEFYRLRGLPSEEVAFDGRSDYGPFVKAGIPAGGIFTGADDIKTADQAVMYGGRADQSFDPCYHKACDTIENVNRQVLDVSADAVAYIVEQLAFTGRPVR</sequence>
<dbReference type="PANTHER" id="PTHR12147">
    <property type="entry name" value="METALLOPEPTIDASE M28 FAMILY MEMBER"/>
    <property type="match status" value="1"/>
</dbReference>
<keyword evidence="4" id="KW-1185">Reference proteome</keyword>
<accession>A0A4U3MIY1</accession>
<keyword evidence="3" id="KW-0378">Hydrolase</keyword>
<name>A0A4U3MIY1_9ACTN</name>
<dbReference type="PANTHER" id="PTHR12147:SF26">
    <property type="entry name" value="PEPTIDASE M28 DOMAIN-CONTAINING PROTEIN"/>
    <property type="match status" value="1"/>
</dbReference>
<dbReference type="InterPro" id="IPR046450">
    <property type="entry name" value="PA_dom_sf"/>
</dbReference>